<evidence type="ECO:0000256" key="8">
    <source>
        <dbReference type="ARBA" id="ARBA00023295"/>
    </source>
</evidence>
<evidence type="ECO:0000256" key="5">
    <source>
        <dbReference type="ARBA" id="ARBA00022638"/>
    </source>
</evidence>
<evidence type="ECO:0000256" key="3">
    <source>
        <dbReference type="ARBA" id="ARBA00020438"/>
    </source>
</evidence>
<evidence type="ECO:0000256" key="6">
    <source>
        <dbReference type="ARBA" id="ARBA00022801"/>
    </source>
</evidence>
<dbReference type="SMART" id="SM00263">
    <property type="entry name" value="LYZ1"/>
    <property type="match status" value="1"/>
</dbReference>
<feature type="domain" description="Glycosyl hydrolases family 22 (GH22)" evidence="12">
    <location>
        <begin position="92"/>
        <end position="110"/>
    </location>
</feature>
<comment type="similarity">
    <text evidence="10">Belongs to the glycosyl hydrolase 22 family.</text>
</comment>
<dbReference type="GO" id="GO:0031640">
    <property type="term" value="P:killing of cells of another organism"/>
    <property type="evidence" value="ECO:0007669"/>
    <property type="project" value="UniProtKB-KW"/>
</dbReference>
<reference evidence="13" key="1">
    <citation type="journal article" date="2018" name="PeerJ">
        <title>RNA interference-mediated silencing of genes involved in the immune responses of the soybean pod borer Leguminivora glycinivorella (Lepidoptera: Olethreutidae).</title>
        <authorList>
            <person name="Ran R."/>
            <person name="Li T."/>
            <person name="Liu X."/>
            <person name="Ni H."/>
            <person name="Li W."/>
            <person name="Meng F."/>
        </authorList>
    </citation>
    <scope>NUCLEOTIDE SEQUENCE</scope>
</reference>
<feature type="chain" id="PRO_5016806811" description="Lysozyme" evidence="11">
    <location>
        <begin position="22"/>
        <end position="184"/>
    </location>
</feature>
<dbReference type="OrthoDB" id="17373at2759"/>
<dbReference type="PANTHER" id="PTHR11407">
    <property type="entry name" value="LYSOZYME C"/>
    <property type="match status" value="1"/>
</dbReference>
<evidence type="ECO:0000256" key="2">
    <source>
        <dbReference type="ARBA" id="ARBA00012732"/>
    </source>
</evidence>
<evidence type="ECO:0000256" key="10">
    <source>
        <dbReference type="RuleBase" id="RU004440"/>
    </source>
</evidence>
<evidence type="ECO:0000256" key="11">
    <source>
        <dbReference type="SAM" id="SignalP"/>
    </source>
</evidence>
<feature type="signal peptide" evidence="11">
    <location>
        <begin position="1"/>
        <end position="21"/>
    </location>
</feature>
<evidence type="ECO:0000256" key="7">
    <source>
        <dbReference type="ARBA" id="ARBA00023157"/>
    </source>
</evidence>
<keyword evidence="5" id="KW-0081">Bacteriolytic enzyme</keyword>
<keyword evidence="4" id="KW-0929">Antimicrobial</keyword>
<evidence type="ECO:0000256" key="1">
    <source>
        <dbReference type="ARBA" id="ARBA00000632"/>
    </source>
</evidence>
<keyword evidence="6" id="KW-0378">Hydrolase</keyword>
<dbReference type="InterPro" id="IPR019799">
    <property type="entry name" value="Glyco_hydro_22_CS"/>
</dbReference>
<dbReference type="GO" id="GO:0003796">
    <property type="term" value="F:lysozyme activity"/>
    <property type="evidence" value="ECO:0007669"/>
    <property type="project" value="UniProtKB-EC"/>
</dbReference>
<dbReference type="EC" id="3.2.1.17" evidence="2"/>
<proteinExistence type="evidence at transcript level"/>
<dbReference type="PROSITE" id="PS00128">
    <property type="entry name" value="GLYCOSYL_HYDROL_F22_1"/>
    <property type="match status" value="1"/>
</dbReference>
<dbReference type="Gene3D" id="1.10.530.10">
    <property type="match status" value="1"/>
</dbReference>
<dbReference type="PRINTS" id="PR00135">
    <property type="entry name" value="LYZLACT"/>
</dbReference>
<dbReference type="SUPFAM" id="SSF53955">
    <property type="entry name" value="Lysozyme-like"/>
    <property type="match status" value="1"/>
</dbReference>
<dbReference type="PANTHER" id="PTHR11407:SF63">
    <property type="entry name" value="LYSOZYME C"/>
    <property type="match status" value="1"/>
</dbReference>
<dbReference type="GO" id="GO:0042742">
    <property type="term" value="P:defense response to bacterium"/>
    <property type="evidence" value="ECO:0007669"/>
    <property type="project" value="UniProtKB-KW"/>
</dbReference>
<dbReference type="Pfam" id="PF00062">
    <property type="entry name" value="Lys"/>
    <property type="match status" value="1"/>
</dbReference>
<comment type="catalytic activity">
    <reaction evidence="1">
        <text>Hydrolysis of (1-&gt;4)-beta-linkages between N-acetylmuramic acid and N-acetyl-D-glucosamine residues in a peptidoglycan and between N-acetyl-D-glucosamine residues in chitodextrins.</text>
        <dbReference type="EC" id="3.2.1.17"/>
    </reaction>
</comment>
<protein>
    <recommendedName>
        <fullName evidence="3">Lysozyme</fullName>
        <ecNumber evidence="2">3.2.1.17</ecNumber>
    </recommendedName>
    <alternativeName>
        <fullName evidence="9">1,4-beta-N-acetylmuramidase</fullName>
    </alternativeName>
</protein>
<dbReference type="InterPro" id="IPR001916">
    <property type="entry name" value="Glyco_hydro_22"/>
</dbReference>
<dbReference type="PROSITE" id="PS51348">
    <property type="entry name" value="GLYCOSYL_HYDROL_F22_2"/>
    <property type="match status" value="1"/>
</dbReference>
<evidence type="ECO:0000256" key="9">
    <source>
        <dbReference type="ARBA" id="ARBA00031262"/>
    </source>
</evidence>
<dbReference type="EMBL" id="MH200943">
    <property type="protein sequence ID" value="AXS59153.1"/>
    <property type="molecule type" value="mRNA"/>
</dbReference>
<keyword evidence="7" id="KW-1015">Disulfide bond</keyword>
<evidence type="ECO:0000313" key="13">
    <source>
        <dbReference type="EMBL" id="AXS59153.1"/>
    </source>
</evidence>
<sequence length="184" mass="21292">MRISLVLPICLIVLFCGSARAKRFDTRCKLVRELGRVGIPNDHLLGQWVCLIEKVSNRDTRAFVVTPSGKKYYGLYQIPSRWCRSGKKGGECNIACESLLDDDIADDTACAVDIFHKEGFKYWNQWTVRCKNDDTITKEIYKCPDLNSPRSSPERELYADRLRKRRRLVRSKAQYIRQVYGVHA</sequence>
<keyword evidence="8" id="KW-0326">Glycosidase</keyword>
<evidence type="ECO:0000256" key="4">
    <source>
        <dbReference type="ARBA" id="ARBA00022529"/>
    </source>
</evidence>
<organism evidence="13">
    <name type="scientific">Leguminivora glycinivorella</name>
    <dbReference type="NCBI Taxonomy" id="1035111"/>
    <lineage>
        <taxon>Eukaryota</taxon>
        <taxon>Metazoa</taxon>
        <taxon>Ecdysozoa</taxon>
        <taxon>Arthropoda</taxon>
        <taxon>Hexapoda</taxon>
        <taxon>Insecta</taxon>
        <taxon>Pterygota</taxon>
        <taxon>Neoptera</taxon>
        <taxon>Endopterygota</taxon>
        <taxon>Lepidoptera</taxon>
        <taxon>Glossata</taxon>
        <taxon>Ditrysia</taxon>
        <taxon>Tortricoidea</taxon>
        <taxon>Tortricidae</taxon>
        <taxon>Olethreutinae</taxon>
        <taxon>Grapholitini</taxon>
        <taxon>Leguminivora</taxon>
    </lineage>
</organism>
<dbReference type="AlphaFoldDB" id="A0A346RAF3"/>
<dbReference type="InterPro" id="IPR023346">
    <property type="entry name" value="Lysozyme-like_dom_sf"/>
</dbReference>
<accession>A0A346RAF3</accession>
<evidence type="ECO:0000259" key="12">
    <source>
        <dbReference type="PROSITE" id="PS00128"/>
    </source>
</evidence>
<name>A0A346RAF3_9NEOP</name>
<keyword evidence="11" id="KW-0732">Signal</keyword>